<keyword evidence="9 12" id="KW-1133">Transmembrane helix</keyword>
<feature type="transmembrane region" description="Helical" evidence="12">
    <location>
        <begin position="157"/>
        <end position="181"/>
    </location>
</feature>
<protein>
    <recommendedName>
        <fullName evidence="12">Protease HtpX homolog</fullName>
        <ecNumber evidence="12">3.4.24.-</ecNumber>
    </recommendedName>
</protein>
<dbReference type="GO" id="GO:0005886">
    <property type="term" value="C:plasma membrane"/>
    <property type="evidence" value="ECO:0007669"/>
    <property type="project" value="UniProtKB-SubCell"/>
</dbReference>
<keyword evidence="7 12" id="KW-0378">Hydrolase</keyword>
<dbReference type="InterPro" id="IPR050083">
    <property type="entry name" value="HtpX_protease"/>
</dbReference>
<dbReference type="Proteomes" id="UP000366051">
    <property type="component" value="Chromosome"/>
</dbReference>
<evidence type="ECO:0000256" key="11">
    <source>
        <dbReference type="ARBA" id="ARBA00023136"/>
    </source>
</evidence>
<keyword evidence="8 12" id="KW-0862">Zinc</keyword>
<dbReference type="AlphaFoldDB" id="A0A5Q2N205"/>
<keyword evidence="11 12" id="KW-0472">Membrane</keyword>
<accession>A0A5Q2N205</accession>
<dbReference type="KEGG" id="hcv:FTV88_0201"/>
<organism evidence="14 15">
    <name type="scientific">Heliorestis convoluta</name>
    <dbReference type="NCBI Taxonomy" id="356322"/>
    <lineage>
        <taxon>Bacteria</taxon>
        <taxon>Bacillati</taxon>
        <taxon>Bacillota</taxon>
        <taxon>Clostridia</taxon>
        <taxon>Eubacteriales</taxon>
        <taxon>Heliobacteriaceae</taxon>
        <taxon>Heliorestis</taxon>
    </lineage>
</organism>
<dbReference type="CDD" id="cd07340">
    <property type="entry name" value="M48B_Htpx_like"/>
    <property type="match status" value="1"/>
</dbReference>
<evidence type="ECO:0000256" key="6">
    <source>
        <dbReference type="ARBA" id="ARBA00022723"/>
    </source>
</evidence>
<proteinExistence type="inferred from homology"/>
<feature type="binding site" evidence="12">
    <location>
        <position position="221"/>
    </location>
    <ligand>
        <name>Zn(2+)</name>
        <dbReference type="ChEBI" id="CHEBI:29105"/>
        <note>catalytic</note>
    </ligand>
</feature>
<evidence type="ECO:0000256" key="10">
    <source>
        <dbReference type="ARBA" id="ARBA00023049"/>
    </source>
</evidence>
<evidence type="ECO:0000256" key="3">
    <source>
        <dbReference type="ARBA" id="ARBA00022475"/>
    </source>
</evidence>
<dbReference type="GO" id="GO:0008270">
    <property type="term" value="F:zinc ion binding"/>
    <property type="evidence" value="ECO:0007669"/>
    <property type="project" value="UniProtKB-UniRule"/>
</dbReference>
<feature type="transmembrane region" description="Helical" evidence="12">
    <location>
        <begin position="40"/>
        <end position="60"/>
    </location>
</feature>
<dbReference type="InterPro" id="IPR001915">
    <property type="entry name" value="Peptidase_M48"/>
</dbReference>
<comment type="cofactor">
    <cofactor evidence="12">
        <name>Zn(2+)</name>
        <dbReference type="ChEBI" id="CHEBI:29105"/>
    </cofactor>
    <text evidence="12">Binds 1 zinc ion per subunit.</text>
</comment>
<dbReference type="Gene3D" id="3.30.2010.10">
    <property type="entry name" value="Metalloproteases ('zincins'), catalytic domain"/>
    <property type="match status" value="1"/>
</dbReference>
<dbReference type="InterPro" id="IPR022919">
    <property type="entry name" value="Pept_M48_protease_HtpX"/>
</dbReference>
<keyword evidence="4 12" id="KW-0645">Protease</keyword>
<dbReference type="NCBIfam" id="NF003425">
    <property type="entry name" value="PRK04897.1"/>
    <property type="match status" value="1"/>
</dbReference>
<reference evidence="15" key="1">
    <citation type="submission" date="2019-11" db="EMBL/GenBank/DDBJ databases">
        <title>Genome sequence of Heliorestis convoluta strain HH, an alkaliphilic and minimalistic phototrophic bacterium from a soda lake in Egypt.</title>
        <authorList>
            <person name="Dewey E.D."/>
            <person name="Stokes L.M."/>
            <person name="Burchell B.M."/>
            <person name="Shaffer K.N."/>
            <person name="Huntington A.M."/>
            <person name="Baker J.M."/>
            <person name="Nadendla S."/>
            <person name="Giglio M.G."/>
            <person name="Touchman J.W."/>
            <person name="Blankenship R.E."/>
            <person name="Madigan M.T."/>
            <person name="Sattley W.M."/>
        </authorList>
    </citation>
    <scope>NUCLEOTIDE SEQUENCE [LARGE SCALE GENOMIC DNA]</scope>
    <source>
        <strain evidence="15">HH</strain>
    </source>
</reference>
<feature type="domain" description="Peptidase M48" evidence="13">
    <location>
        <begin position="87"/>
        <end position="291"/>
    </location>
</feature>
<evidence type="ECO:0000256" key="8">
    <source>
        <dbReference type="ARBA" id="ARBA00022833"/>
    </source>
</evidence>
<dbReference type="PANTHER" id="PTHR43221:SF1">
    <property type="entry name" value="PROTEASE HTPX"/>
    <property type="match status" value="1"/>
</dbReference>
<evidence type="ECO:0000313" key="15">
    <source>
        <dbReference type="Proteomes" id="UP000366051"/>
    </source>
</evidence>
<feature type="active site" evidence="12">
    <location>
        <position position="146"/>
    </location>
</feature>
<comment type="subcellular location">
    <subcellularLocation>
        <location evidence="1 12">Cell membrane</location>
        <topology evidence="1 12">Multi-pass membrane protein</topology>
    </subcellularLocation>
</comment>
<feature type="transmembrane region" description="Helical" evidence="12">
    <location>
        <begin position="15"/>
        <end position="34"/>
    </location>
</feature>
<evidence type="ECO:0000256" key="12">
    <source>
        <dbReference type="HAMAP-Rule" id="MF_00188"/>
    </source>
</evidence>
<feature type="transmembrane region" description="Helical" evidence="12">
    <location>
        <begin position="193"/>
        <end position="216"/>
    </location>
</feature>
<evidence type="ECO:0000256" key="4">
    <source>
        <dbReference type="ARBA" id="ARBA00022670"/>
    </source>
</evidence>
<comment type="similarity">
    <text evidence="2 12">Belongs to the peptidase M48B family.</text>
</comment>
<feature type="binding site" evidence="12">
    <location>
        <position position="149"/>
    </location>
    <ligand>
        <name>Zn(2+)</name>
        <dbReference type="ChEBI" id="CHEBI:29105"/>
        <note>catalytic</note>
    </ligand>
</feature>
<keyword evidence="3 12" id="KW-1003">Cell membrane</keyword>
<evidence type="ECO:0000313" key="14">
    <source>
        <dbReference type="EMBL" id="QGG46380.1"/>
    </source>
</evidence>
<dbReference type="HAMAP" id="MF_00188">
    <property type="entry name" value="Pept_M48_protease_HtpX"/>
    <property type="match status" value="1"/>
</dbReference>
<evidence type="ECO:0000256" key="5">
    <source>
        <dbReference type="ARBA" id="ARBA00022692"/>
    </source>
</evidence>
<evidence type="ECO:0000259" key="13">
    <source>
        <dbReference type="Pfam" id="PF01435"/>
    </source>
</evidence>
<dbReference type="EC" id="3.4.24.-" evidence="12"/>
<dbReference type="GO" id="GO:0004222">
    <property type="term" value="F:metalloendopeptidase activity"/>
    <property type="evidence" value="ECO:0007669"/>
    <property type="project" value="UniProtKB-UniRule"/>
</dbReference>
<name>A0A5Q2N205_9FIRM</name>
<evidence type="ECO:0000256" key="7">
    <source>
        <dbReference type="ARBA" id="ARBA00022801"/>
    </source>
</evidence>
<feature type="binding site" evidence="12">
    <location>
        <position position="145"/>
    </location>
    <ligand>
        <name>Zn(2+)</name>
        <dbReference type="ChEBI" id="CHEBI:29105"/>
        <note>catalytic</note>
    </ligand>
</feature>
<evidence type="ECO:0000256" key="2">
    <source>
        <dbReference type="ARBA" id="ARBA00009779"/>
    </source>
</evidence>
<keyword evidence="6 12" id="KW-0479">Metal-binding</keyword>
<keyword evidence="10 12" id="KW-0482">Metalloprotease</keyword>
<dbReference type="Pfam" id="PF01435">
    <property type="entry name" value="Peptidase_M48"/>
    <property type="match status" value="1"/>
</dbReference>
<evidence type="ECO:0000256" key="9">
    <source>
        <dbReference type="ARBA" id="ARBA00022989"/>
    </source>
</evidence>
<dbReference type="EMBL" id="CP045875">
    <property type="protein sequence ID" value="QGG46380.1"/>
    <property type="molecule type" value="Genomic_DNA"/>
</dbReference>
<evidence type="ECO:0000256" key="1">
    <source>
        <dbReference type="ARBA" id="ARBA00004651"/>
    </source>
</evidence>
<keyword evidence="15" id="KW-1185">Reference proteome</keyword>
<sequence length="292" mass="32216">MILYQQIESNKRKSIFIVLAFVSFILLLGGLLSYAQTGDWLSGAITAAVIAVIYVAFVLFQSTRMLMRLNGAQRIESRDHHPFLWHTVEGLALAARIPMPQVYIISDPSPNAFAAGLKPESATVAVTSGLLDRLNREEVEAVVAHEIAHIRNYDVRLATIAIALVAVVAIISDFGMRMFFFGKRRNNNNLHPAILVIALIFVILSPLVATFIQLALSRNREFLADSDGAALNRNPEALARALEKISTHPEPVESAKASSAALYIADPLKKKVSRLFATHPPVEERVARLRKM</sequence>
<dbReference type="RefSeq" id="WP_243137229.1">
    <property type="nucleotide sequence ID" value="NZ_CP045875.1"/>
</dbReference>
<dbReference type="PANTHER" id="PTHR43221">
    <property type="entry name" value="PROTEASE HTPX"/>
    <property type="match status" value="1"/>
</dbReference>
<gene>
    <name evidence="12 14" type="primary">htpX</name>
    <name evidence="14" type="ORF">FTV88_0201</name>
</gene>
<dbReference type="GO" id="GO:0006508">
    <property type="term" value="P:proteolysis"/>
    <property type="evidence" value="ECO:0007669"/>
    <property type="project" value="UniProtKB-KW"/>
</dbReference>
<keyword evidence="5 12" id="KW-0812">Transmembrane</keyword>